<organism evidence="2 3">
    <name type="scientific">Sutcliffiella cohnii</name>
    <dbReference type="NCBI Taxonomy" id="33932"/>
    <lineage>
        <taxon>Bacteria</taxon>
        <taxon>Bacillati</taxon>
        <taxon>Bacillota</taxon>
        <taxon>Bacilli</taxon>
        <taxon>Bacillales</taxon>
        <taxon>Bacillaceae</taxon>
        <taxon>Sutcliffiella</taxon>
    </lineage>
</organism>
<dbReference type="PROSITE" id="PS51186">
    <property type="entry name" value="GNAT"/>
    <property type="match status" value="1"/>
</dbReference>
<protein>
    <submittedName>
        <fullName evidence="2">GNAT family N-acetyltransferase</fullName>
    </submittedName>
</protein>
<dbReference type="STRING" id="1314751.GCA_001591425_04671"/>
<evidence type="ECO:0000313" key="2">
    <source>
        <dbReference type="EMBL" id="AST93700.1"/>
    </source>
</evidence>
<dbReference type="Gene3D" id="3.40.630.30">
    <property type="match status" value="1"/>
</dbReference>
<evidence type="ECO:0000313" key="3">
    <source>
        <dbReference type="Proteomes" id="UP000215224"/>
    </source>
</evidence>
<dbReference type="GO" id="GO:0016747">
    <property type="term" value="F:acyltransferase activity, transferring groups other than amino-acyl groups"/>
    <property type="evidence" value="ECO:0007669"/>
    <property type="project" value="InterPro"/>
</dbReference>
<dbReference type="PANTHER" id="PTHR43415:SF3">
    <property type="entry name" value="GNAT-FAMILY ACETYLTRANSFERASE"/>
    <property type="match status" value="1"/>
</dbReference>
<dbReference type="InterPro" id="IPR000182">
    <property type="entry name" value="GNAT_dom"/>
</dbReference>
<feature type="domain" description="N-acetyltransferase" evidence="1">
    <location>
        <begin position="4"/>
        <end position="163"/>
    </location>
</feature>
<evidence type="ECO:0000259" key="1">
    <source>
        <dbReference type="PROSITE" id="PS51186"/>
    </source>
</evidence>
<dbReference type="SUPFAM" id="SSF55729">
    <property type="entry name" value="Acyl-CoA N-acyltransferases (Nat)"/>
    <property type="match status" value="1"/>
</dbReference>
<dbReference type="PANTHER" id="PTHR43415">
    <property type="entry name" value="SPERMIDINE N(1)-ACETYLTRANSFERASE"/>
    <property type="match status" value="1"/>
</dbReference>
<dbReference type="Proteomes" id="UP000215224">
    <property type="component" value="Chromosome"/>
</dbReference>
<accession>A0A223KW81</accession>
<dbReference type="AlphaFoldDB" id="A0A223KW81"/>
<proteinExistence type="predicted"/>
<dbReference type="KEGG" id="bcoh:BC6307_21725"/>
<keyword evidence="3" id="KW-1185">Reference proteome</keyword>
<dbReference type="Pfam" id="PF13302">
    <property type="entry name" value="Acetyltransf_3"/>
    <property type="match status" value="1"/>
</dbReference>
<reference evidence="2 3" key="1">
    <citation type="submission" date="2016-12" db="EMBL/GenBank/DDBJ databases">
        <title>The whole genome sequencing and assembly of Bacillus cohnii DSM 6307T strain.</title>
        <authorList>
            <person name="Lee Y.-J."/>
            <person name="Yi H."/>
            <person name="Bahn Y.-S."/>
            <person name="Kim J.F."/>
            <person name="Lee D.-W."/>
        </authorList>
    </citation>
    <scope>NUCLEOTIDE SEQUENCE [LARGE SCALE GENOMIC DNA]</scope>
    <source>
        <strain evidence="2 3">DSM 6307</strain>
    </source>
</reference>
<name>A0A223KW81_9BACI</name>
<gene>
    <name evidence="2" type="ORF">BC6307_21725</name>
</gene>
<keyword evidence="2" id="KW-0808">Transferase</keyword>
<sequence length="163" mass="18742">MKSIKLRQIAMDDFPDVHKWSKDATFCKANGWQLNQEDKELFQWWSNCVQNTSDTFLRMGIEYEAKLIGYVDVACIKENSAELGIAIGDSTLWGKGLGYRAALLMIKFASEKLGITMFDAETHEGNVRSRKMLEKLRFKEISRTGKEVYLGEESQLIQYQLTL</sequence>
<dbReference type="EMBL" id="CP018866">
    <property type="protein sequence ID" value="AST93700.1"/>
    <property type="molecule type" value="Genomic_DNA"/>
</dbReference>
<dbReference type="InterPro" id="IPR016181">
    <property type="entry name" value="Acyl_CoA_acyltransferase"/>
</dbReference>
<dbReference type="RefSeq" id="WP_066421145.1">
    <property type="nucleotide sequence ID" value="NZ_CP018866.1"/>
</dbReference>